<evidence type="ECO:0000313" key="3">
    <source>
        <dbReference type="EMBL" id="RBP35893.1"/>
    </source>
</evidence>
<reference evidence="3 4" key="1">
    <citation type="submission" date="2018-06" db="EMBL/GenBank/DDBJ databases">
        <title>Genomic Encyclopedia of Type Strains, Phase IV (KMG-IV): sequencing the most valuable type-strain genomes for metagenomic binning, comparative biology and taxonomic classification.</title>
        <authorList>
            <person name="Goeker M."/>
        </authorList>
    </citation>
    <scope>NUCLEOTIDE SEQUENCE [LARGE SCALE GENOMIC DNA]</scope>
    <source>
        <strain evidence="3 4">DSM 25532</strain>
    </source>
</reference>
<dbReference type="EMBL" id="QNRR01000019">
    <property type="protein sequence ID" value="RBP35893.1"/>
    <property type="molecule type" value="Genomic_DNA"/>
</dbReference>
<evidence type="ECO:0000256" key="1">
    <source>
        <dbReference type="SAM" id="SignalP"/>
    </source>
</evidence>
<organism evidence="3 4">
    <name type="scientific">Roseimicrobium gellanilyticum</name>
    <dbReference type="NCBI Taxonomy" id="748857"/>
    <lineage>
        <taxon>Bacteria</taxon>
        <taxon>Pseudomonadati</taxon>
        <taxon>Verrucomicrobiota</taxon>
        <taxon>Verrucomicrobiia</taxon>
        <taxon>Verrucomicrobiales</taxon>
        <taxon>Verrucomicrobiaceae</taxon>
        <taxon>Roseimicrobium</taxon>
    </lineage>
</organism>
<dbReference type="Proteomes" id="UP000253426">
    <property type="component" value="Unassembled WGS sequence"/>
</dbReference>
<dbReference type="AlphaFoldDB" id="A0A366H472"/>
<keyword evidence="4" id="KW-1185">Reference proteome</keyword>
<feature type="domain" description="Neutral/alkaline non-lysosomal ceramidase N-terminal" evidence="2">
    <location>
        <begin position="30"/>
        <end position="374"/>
    </location>
</feature>
<dbReference type="InterPro" id="IPR006311">
    <property type="entry name" value="TAT_signal"/>
</dbReference>
<dbReference type="OrthoDB" id="337762at2"/>
<dbReference type="InterPro" id="IPR031329">
    <property type="entry name" value="NEUT/ALK_ceramidase_N"/>
</dbReference>
<keyword evidence="1" id="KW-0732">Signal</keyword>
<name>A0A366H472_9BACT</name>
<protein>
    <submittedName>
        <fullName evidence="3">Neutral/alkaline ceramidase-like enzyme</fullName>
    </submittedName>
</protein>
<accession>A0A366H472</accession>
<gene>
    <name evidence="3" type="ORF">DES53_11959</name>
</gene>
<sequence length="472" mass="50382">MIVRRTFLPLLAAASVSWAAFSSEAQAGEFRVGAAQVDITPKEGAPLAGYYQFRAAKGALDPIYSRAVVVEQDGELAAFVVLDLISTTRAMVDSSRKLIAEQHGIPSERVMISATHTHTGPQLIRGSMMDDLTKVNTPPGQEYNGGLPALVSQSVGEAKTKLAAAKASATVGKAEGISFNRRAIGKDGSLIWQPGKLDPRVLKPAGPIDPDLGLLVFEAKESRPAPLAAYVNFAMHPTSIGGGTRISADYPGALCRILSERRGKEMITIFANGCCGNINHNNYMTDTPRQSGVAEANRLGSVLADVAEKSWPDLKALTLRAPRSKSVRVVLPRRSFTEEQIAKARDVVARMATEKLGTVPMAEAFCTLDTVNLKDKPLEAEVQVITFSDELAIVSLPGEIFVELGLAIKAASPYKHTFIAELANGSIGYIPNREAYPQGNYEVVSARCEVGSGEKLVETALSLLKELHGGGS</sequence>
<feature type="signal peptide" evidence="1">
    <location>
        <begin position="1"/>
        <end position="27"/>
    </location>
</feature>
<proteinExistence type="predicted"/>
<dbReference type="RefSeq" id="WP_113962150.1">
    <property type="nucleotide sequence ID" value="NZ_QNRR01000019.1"/>
</dbReference>
<dbReference type="PROSITE" id="PS51318">
    <property type="entry name" value="TAT"/>
    <property type="match status" value="1"/>
</dbReference>
<dbReference type="Pfam" id="PF04734">
    <property type="entry name" value="Ceramidase_alk"/>
    <property type="match status" value="1"/>
</dbReference>
<comment type="caution">
    <text evidence="3">The sequence shown here is derived from an EMBL/GenBank/DDBJ whole genome shotgun (WGS) entry which is preliminary data.</text>
</comment>
<evidence type="ECO:0000313" key="4">
    <source>
        <dbReference type="Proteomes" id="UP000253426"/>
    </source>
</evidence>
<evidence type="ECO:0000259" key="2">
    <source>
        <dbReference type="Pfam" id="PF04734"/>
    </source>
</evidence>
<feature type="chain" id="PRO_5016587376" evidence="1">
    <location>
        <begin position="28"/>
        <end position="472"/>
    </location>
</feature>